<dbReference type="Pfam" id="PF02365">
    <property type="entry name" value="NAM"/>
    <property type="match status" value="1"/>
</dbReference>
<reference evidence="7 8" key="1">
    <citation type="submission" date="2018-04" db="EMBL/GenBank/DDBJ databases">
        <title>WGS assembly of Panicum hallii var. hallii HAL2.</title>
        <authorList>
            <person name="Lovell J."/>
            <person name="Jenkins J."/>
            <person name="Lowry D."/>
            <person name="Mamidi S."/>
            <person name="Sreedasyam A."/>
            <person name="Weng X."/>
            <person name="Barry K."/>
            <person name="Bonette J."/>
            <person name="Campitelli B."/>
            <person name="Daum C."/>
            <person name="Gordon S."/>
            <person name="Gould B."/>
            <person name="Lipzen A."/>
            <person name="MacQueen A."/>
            <person name="Palacio-Mejia J."/>
            <person name="Plott C."/>
            <person name="Shakirov E."/>
            <person name="Shu S."/>
            <person name="Yoshinaga Y."/>
            <person name="Zane M."/>
            <person name="Rokhsar D."/>
            <person name="Grimwood J."/>
            <person name="Schmutz J."/>
            <person name="Juenger T."/>
        </authorList>
    </citation>
    <scope>NUCLEOTIDE SEQUENCE [LARGE SCALE GENOMIC DNA]</scope>
    <source>
        <strain evidence="8">cv. HAL2</strain>
    </source>
</reference>
<dbReference type="GO" id="GO:0003677">
    <property type="term" value="F:DNA binding"/>
    <property type="evidence" value="ECO:0007669"/>
    <property type="project" value="UniProtKB-KW"/>
</dbReference>
<evidence type="ECO:0000313" key="7">
    <source>
        <dbReference type="EMBL" id="PUZ58894.1"/>
    </source>
</evidence>
<dbReference type="InterPro" id="IPR003441">
    <property type="entry name" value="NAC-dom"/>
</dbReference>
<evidence type="ECO:0000256" key="1">
    <source>
        <dbReference type="ARBA" id="ARBA00023015"/>
    </source>
</evidence>
<keyword evidence="3" id="KW-0804">Transcription</keyword>
<evidence type="ECO:0000259" key="6">
    <source>
        <dbReference type="PROSITE" id="PS51005"/>
    </source>
</evidence>
<feature type="compositionally biased region" description="Low complexity" evidence="5">
    <location>
        <begin position="265"/>
        <end position="281"/>
    </location>
</feature>
<proteinExistence type="predicted"/>
<dbReference type="Proteomes" id="UP000244336">
    <property type="component" value="Chromosome 5"/>
</dbReference>
<dbReference type="SUPFAM" id="SSF101941">
    <property type="entry name" value="NAC domain"/>
    <property type="match status" value="1"/>
</dbReference>
<dbReference type="EMBL" id="CM009753">
    <property type="protein sequence ID" value="PUZ58894.1"/>
    <property type="molecule type" value="Genomic_DNA"/>
</dbReference>
<dbReference type="GO" id="GO:0006355">
    <property type="term" value="P:regulation of DNA-templated transcription"/>
    <property type="evidence" value="ECO:0007669"/>
    <property type="project" value="InterPro"/>
</dbReference>
<dbReference type="Gene3D" id="2.170.150.80">
    <property type="entry name" value="NAC domain"/>
    <property type="match status" value="1"/>
</dbReference>
<feature type="domain" description="NAC" evidence="6">
    <location>
        <begin position="23"/>
        <end position="181"/>
    </location>
</feature>
<gene>
    <name evidence="7" type="ORF">GQ55_5G544100</name>
</gene>
<name>A0A2T7DTI6_9POAL</name>
<protein>
    <recommendedName>
        <fullName evidence="6">NAC domain-containing protein</fullName>
    </recommendedName>
</protein>
<sequence length="337" mass="36147">MEAAAAAAGGGSSSSLVFRGCPLPPGFRFQPTDQEIIVYYLKKKIAAAAAAVTSIIADVDIYKFDPWELPADKAVFGDGEWFFFSPRDRKYPNGARPNRTAGSGYWKATGTDKPILAPGGAHCLGVKKALVFYQGRSPKGTKTEWVMHEYRLLDTDAALLTRPPTNSMRLDDWVLCRVRKKQHGVDDWVHYSSSPSEPTTTTTTTRDAAVVLPPAEAVVPLPPATATYDAGIDWMNCDGQLLHYLIGGHGAGAGAGSGSPPPDPSAGASAHPAGDSAPPHSSLVSVLETIKRNLSFQAIDELYLLQPSKRANCMMVRGDDEQTSSFSVSEADDEVFF</sequence>
<keyword evidence="2" id="KW-0238">DNA-binding</keyword>
<keyword evidence="4" id="KW-0539">Nucleus</keyword>
<keyword evidence="1" id="KW-0805">Transcription regulation</keyword>
<evidence type="ECO:0000256" key="2">
    <source>
        <dbReference type="ARBA" id="ARBA00023125"/>
    </source>
</evidence>
<dbReference type="AlphaFoldDB" id="A0A2T7DTI6"/>
<evidence type="ECO:0000256" key="4">
    <source>
        <dbReference type="ARBA" id="ARBA00023242"/>
    </source>
</evidence>
<dbReference type="InterPro" id="IPR036093">
    <property type="entry name" value="NAC_dom_sf"/>
</dbReference>
<accession>A0A2T7DTI6</accession>
<dbReference type="PROSITE" id="PS51005">
    <property type="entry name" value="NAC"/>
    <property type="match status" value="1"/>
</dbReference>
<dbReference type="PANTHER" id="PTHR31719:SF105">
    <property type="entry name" value="NAC DOMAIN-CONTAINING PROTEIN"/>
    <property type="match status" value="1"/>
</dbReference>
<feature type="region of interest" description="Disordered" evidence="5">
    <location>
        <begin position="253"/>
        <end position="281"/>
    </location>
</feature>
<dbReference type="STRING" id="1504633.A0A2T7DTI6"/>
<dbReference type="Gramene" id="PUZ58894">
    <property type="protein sequence ID" value="PUZ58894"/>
    <property type="gene ID" value="GQ55_5G544100"/>
</dbReference>
<dbReference type="PANTHER" id="PTHR31719">
    <property type="entry name" value="NAC TRANSCRIPTION FACTOR 56"/>
    <property type="match status" value="1"/>
</dbReference>
<organism evidence="7 8">
    <name type="scientific">Panicum hallii var. hallii</name>
    <dbReference type="NCBI Taxonomy" id="1504633"/>
    <lineage>
        <taxon>Eukaryota</taxon>
        <taxon>Viridiplantae</taxon>
        <taxon>Streptophyta</taxon>
        <taxon>Embryophyta</taxon>
        <taxon>Tracheophyta</taxon>
        <taxon>Spermatophyta</taxon>
        <taxon>Magnoliopsida</taxon>
        <taxon>Liliopsida</taxon>
        <taxon>Poales</taxon>
        <taxon>Poaceae</taxon>
        <taxon>PACMAD clade</taxon>
        <taxon>Panicoideae</taxon>
        <taxon>Panicodae</taxon>
        <taxon>Paniceae</taxon>
        <taxon>Panicinae</taxon>
        <taxon>Panicum</taxon>
        <taxon>Panicum sect. Panicum</taxon>
    </lineage>
</organism>
<evidence type="ECO:0000256" key="3">
    <source>
        <dbReference type="ARBA" id="ARBA00023163"/>
    </source>
</evidence>
<evidence type="ECO:0000256" key="5">
    <source>
        <dbReference type="SAM" id="MobiDB-lite"/>
    </source>
</evidence>
<keyword evidence="8" id="KW-1185">Reference proteome</keyword>
<evidence type="ECO:0000313" key="8">
    <source>
        <dbReference type="Proteomes" id="UP000244336"/>
    </source>
</evidence>
<dbReference type="OrthoDB" id="1921961at2759"/>